<accession>A0A645BUP3</accession>
<dbReference type="GO" id="GO:0005829">
    <property type="term" value="C:cytosol"/>
    <property type="evidence" value="ECO:0007669"/>
    <property type="project" value="TreeGrafter"/>
</dbReference>
<dbReference type="GO" id="GO:0004713">
    <property type="term" value="F:protein tyrosine kinase activity"/>
    <property type="evidence" value="ECO:0007669"/>
    <property type="project" value="TreeGrafter"/>
</dbReference>
<dbReference type="InterPro" id="IPR023198">
    <property type="entry name" value="PGP-like_dom2"/>
</dbReference>
<dbReference type="FunFam" id="3.40.50.1000:FF:000022">
    <property type="entry name" value="Phosphoglycolate phosphatase"/>
    <property type="match status" value="1"/>
</dbReference>
<dbReference type="EC" id="3.1.3.5" evidence="1"/>
<name>A0A645BUP3_9ZZZZ</name>
<dbReference type="InterPro" id="IPR023214">
    <property type="entry name" value="HAD_sf"/>
</dbReference>
<dbReference type="GO" id="GO:0008253">
    <property type="term" value="F:5'-nucleotidase activity"/>
    <property type="evidence" value="ECO:0007669"/>
    <property type="project" value="UniProtKB-EC"/>
</dbReference>
<keyword evidence="1" id="KW-0378">Hydrolase</keyword>
<dbReference type="InterPro" id="IPR050155">
    <property type="entry name" value="HAD-like_hydrolase_sf"/>
</dbReference>
<dbReference type="EMBL" id="VSSQ01022539">
    <property type="protein sequence ID" value="MPM68917.1"/>
    <property type="molecule type" value="Genomic_DNA"/>
</dbReference>
<dbReference type="InterPro" id="IPR041492">
    <property type="entry name" value="HAD_2"/>
</dbReference>
<dbReference type="SFLD" id="SFLDG01135">
    <property type="entry name" value="C1.5.6:_HAD__Beta-PGM__Phospha"/>
    <property type="match status" value="1"/>
</dbReference>
<dbReference type="CDD" id="cd04302">
    <property type="entry name" value="HAD_5NT"/>
    <property type="match status" value="1"/>
</dbReference>
<dbReference type="InterPro" id="IPR006439">
    <property type="entry name" value="HAD-SF_hydro_IA"/>
</dbReference>
<dbReference type="SUPFAM" id="SSF56784">
    <property type="entry name" value="HAD-like"/>
    <property type="match status" value="1"/>
</dbReference>
<comment type="caution">
    <text evidence="1">The sequence shown here is derived from an EMBL/GenBank/DDBJ whole genome shotgun (WGS) entry which is preliminary data.</text>
</comment>
<dbReference type="NCBIfam" id="TIGR01549">
    <property type="entry name" value="HAD-SF-IA-v1"/>
    <property type="match status" value="1"/>
</dbReference>
<sequence>MKGRVLRLMQKNYDVILFDLDGTLTDSQVGIINSVQYALKSFGIEETNRESLRKFIGPPLKDSFMEYYQFDEEKAILAITKYREYFSVKGLFENSVYPGIPELLKALVEHGKKLIVATSKPTPFTRQILDHFNLDQYFTFVSGSNLDGTRIKKDEVIAYALKECGLKANDNMVMVGDRKYDITGAKAIGIDSIGVLYGFGSRSELEGENPTRIVESVSELKKVLMVRY</sequence>
<reference evidence="1" key="1">
    <citation type="submission" date="2019-08" db="EMBL/GenBank/DDBJ databases">
        <authorList>
            <person name="Kucharzyk K."/>
            <person name="Murdoch R.W."/>
            <person name="Higgins S."/>
            <person name="Loffler F."/>
        </authorList>
    </citation>
    <scope>NUCLEOTIDE SEQUENCE</scope>
</reference>
<proteinExistence type="predicted"/>
<dbReference type="SFLD" id="SFLDS00003">
    <property type="entry name" value="Haloacid_Dehalogenase"/>
    <property type="match status" value="1"/>
</dbReference>
<dbReference type="Pfam" id="PF13419">
    <property type="entry name" value="HAD_2"/>
    <property type="match status" value="1"/>
</dbReference>
<dbReference type="AlphaFoldDB" id="A0A645BUP3"/>
<dbReference type="SFLD" id="SFLDG01129">
    <property type="entry name" value="C1.5:_HAD__Beta-PGM__Phosphata"/>
    <property type="match status" value="1"/>
</dbReference>
<dbReference type="Gene3D" id="1.10.150.240">
    <property type="entry name" value="Putative phosphatase, domain 2"/>
    <property type="match status" value="1"/>
</dbReference>
<dbReference type="PANTHER" id="PTHR43434">
    <property type="entry name" value="PHOSPHOGLYCOLATE PHOSPHATASE"/>
    <property type="match status" value="1"/>
</dbReference>
<dbReference type="PANTHER" id="PTHR43434:SF20">
    <property type="entry name" value="5'-NUCLEOTIDASE"/>
    <property type="match status" value="1"/>
</dbReference>
<dbReference type="Gene3D" id="3.40.50.1000">
    <property type="entry name" value="HAD superfamily/HAD-like"/>
    <property type="match status" value="1"/>
</dbReference>
<evidence type="ECO:0000313" key="1">
    <source>
        <dbReference type="EMBL" id="MPM68917.1"/>
    </source>
</evidence>
<organism evidence="1">
    <name type="scientific">bioreactor metagenome</name>
    <dbReference type="NCBI Taxonomy" id="1076179"/>
    <lineage>
        <taxon>unclassified sequences</taxon>
        <taxon>metagenomes</taxon>
        <taxon>ecological metagenomes</taxon>
    </lineage>
</organism>
<dbReference type="InterPro" id="IPR036412">
    <property type="entry name" value="HAD-like_sf"/>
</dbReference>
<gene>
    <name evidence="1" type="ORF">SDC9_115852</name>
</gene>
<protein>
    <submittedName>
        <fullName evidence="1">5'-nucleotidase</fullName>
        <ecNumber evidence="1">3.1.3.5</ecNumber>
    </submittedName>
</protein>